<dbReference type="GO" id="GO:0008237">
    <property type="term" value="F:metallopeptidase activity"/>
    <property type="evidence" value="ECO:0007669"/>
    <property type="project" value="UniProtKB-KW"/>
</dbReference>
<keyword evidence="3" id="KW-0378">Hydrolase</keyword>
<proteinExistence type="predicted"/>
<evidence type="ECO:0000313" key="10">
    <source>
        <dbReference type="Proteomes" id="UP001432027"/>
    </source>
</evidence>
<dbReference type="InterPro" id="IPR037518">
    <property type="entry name" value="MPN"/>
</dbReference>
<keyword evidence="1" id="KW-0645">Protease</keyword>
<evidence type="ECO:0000256" key="1">
    <source>
        <dbReference type="ARBA" id="ARBA00022670"/>
    </source>
</evidence>
<keyword evidence="2" id="KW-0479">Metal-binding</keyword>
<dbReference type="FunFam" id="3.40.140.10:FF:000026">
    <property type="entry name" value="26S proteasome non-ATPase regulatory subunit 14"/>
    <property type="match status" value="1"/>
</dbReference>
<organism evidence="9 10">
    <name type="scientific">Pristionchus entomophagus</name>
    <dbReference type="NCBI Taxonomy" id="358040"/>
    <lineage>
        <taxon>Eukaryota</taxon>
        <taxon>Metazoa</taxon>
        <taxon>Ecdysozoa</taxon>
        <taxon>Nematoda</taxon>
        <taxon>Chromadorea</taxon>
        <taxon>Rhabditida</taxon>
        <taxon>Rhabditina</taxon>
        <taxon>Diplogasteromorpha</taxon>
        <taxon>Diplogasteroidea</taxon>
        <taxon>Neodiplogasteridae</taxon>
        <taxon>Pristionchus</taxon>
    </lineage>
</organism>
<dbReference type="GO" id="GO:0006508">
    <property type="term" value="P:proteolysis"/>
    <property type="evidence" value="ECO:0007669"/>
    <property type="project" value="UniProtKB-KW"/>
</dbReference>
<evidence type="ECO:0000256" key="6">
    <source>
        <dbReference type="ARBA" id="ARBA00023049"/>
    </source>
</evidence>
<feature type="compositionally biased region" description="Low complexity" evidence="7">
    <location>
        <begin position="394"/>
        <end position="412"/>
    </location>
</feature>
<gene>
    <name evidence="9" type="ORF">PENTCL1PPCAC_1931</name>
</gene>
<dbReference type="Pfam" id="PF23594">
    <property type="entry name" value="RPN11_C"/>
    <property type="match status" value="1"/>
</dbReference>
<keyword evidence="6" id="KW-0482">Metalloprotease</keyword>
<protein>
    <recommendedName>
        <fullName evidence="8">MPN domain-containing protein</fullName>
    </recommendedName>
</protein>
<sequence>MDQLLRGLLSQMAGGASLSARPKDDLHYPDTSETVKISALALLKMLKHARIGVPLEVMGLMLGEFVDDFTITVVDVFAMPQSGTSVSVESVDPAYQAKMLELLGRTSRKEMVVGWYHSHPGFGCWLSSVDQNTQQSFETLHKRAIAVVVDPIQSVKGKVVLEAFRLVQPGQLMSFSSFNPIRQHTSCIGHQSTAAAVAIIHGLGKKYYSLVCEYKITEREQGMLGKLHAKSWMDGFRLESQKSYDTSSIDSLVQMTKMANNFHKDLQEDATLTEEERIKQKKIKNFGKLNSKQRLEQVAERTMQDNIVKQLCAASCFHAMRRAELKNEGKKKDEVKKKEEVKNPLKSGVRIEKKEGKSKEDKSSASRSQSGWAWCTASETSKKKAKITVEDTMKSNSENSGVSSKSLKNLSVEKSKKSKKSKSKNEGKKK</sequence>
<feature type="compositionally biased region" description="Basic and acidic residues" evidence="7">
    <location>
        <begin position="326"/>
        <end position="364"/>
    </location>
</feature>
<reference evidence="9" key="1">
    <citation type="submission" date="2023-10" db="EMBL/GenBank/DDBJ databases">
        <title>Genome assembly of Pristionchus species.</title>
        <authorList>
            <person name="Yoshida K."/>
            <person name="Sommer R.J."/>
        </authorList>
    </citation>
    <scope>NUCLEOTIDE SEQUENCE</scope>
    <source>
        <strain evidence="9">RS0144</strain>
    </source>
</reference>
<dbReference type="AlphaFoldDB" id="A0AAV5S9G3"/>
<dbReference type="CDD" id="cd08069">
    <property type="entry name" value="MPN_RPN11_CSN5"/>
    <property type="match status" value="1"/>
</dbReference>
<evidence type="ECO:0000256" key="7">
    <source>
        <dbReference type="SAM" id="MobiDB-lite"/>
    </source>
</evidence>
<dbReference type="GO" id="GO:0046872">
    <property type="term" value="F:metal ion binding"/>
    <property type="evidence" value="ECO:0007669"/>
    <property type="project" value="UniProtKB-KW"/>
</dbReference>
<dbReference type="PANTHER" id="PTHR10410">
    <property type="entry name" value="EUKARYOTIC TRANSLATION INITIATION FACTOR 3 -RELATED"/>
    <property type="match status" value="1"/>
</dbReference>
<keyword evidence="5" id="KW-0647">Proteasome</keyword>
<dbReference type="SMART" id="SM00232">
    <property type="entry name" value="JAB_MPN"/>
    <property type="match status" value="1"/>
</dbReference>
<evidence type="ECO:0000256" key="3">
    <source>
        <dbReference type="ARBA" id="ARBA00022801"/>
    </source>
</evidence>
<keyword evidence="4" id="KW-0862">Zinc</keyword>
<dbReference type="Gene3D" id="3.40.140.10">
    <property type="entry name" value="Cytidine Deaminase, domain 2"/>
    <property type="match status" value="1"/>
</dbReference>
<evidence type="ECO:0000256" key="4">
    <source>
        <dbReference type="ARBA" id="ARBA00022833"/>
    </source>
</evidence>
<feature type="region of interest" description="Disordered" evidence="7">
    <location>
        <begin position="326"/>
        <end position="430"/>
    </location>
</feature>
<evidence type="ECO:0000313" key="9">
    <source>
        <dbReference type="EMBL" id="GMS79756.1"/>
    </source>
</evidence>
<name>A0AAV5S9G3_9BILA</name>
<dbReference type="PROSITE" id="PS50249">
    <property type="entry name" value="MPN"/>
    <property type="match status" value="1"/>
</dbReference>
<dbReference type="InterPro" id="IPR000555">
    <property type="entry name" value="JAMM/MPN+_dom"/>
</dbReference>
<evidence type="ECO:0000259" key="8">
    <source>
        <dbReference type="PROSITE" id="PS50249"/>
    </source>
</evidence>
<dbReference type="SUPFAM" id="SSF102712">
    <property type="entry name" value="JAB1/MPN domain"/>
    <property type="match status" value="1"/>
</dbReference>
<dbReference type="InterPro" id="IPR050242">
    <property type="entry name" value="JAMM_MPN+_peptidase_M67A"/>
</dbReference>
<evidence type="ECO:0000256" key="2">
    <source>
        <dbReference type="ARBA" id="ARBA00022723"/>
    </source>
</evidence>
<evidence type="ECO:0000256" key="5">
    <source>
        <dbReference type="ARBA" id="ARBA00022942"/>
    </source>
</evidence>
<accession>A0AAV5S9G3</accession>
<dbReference type="EMBL" id="BTSX01000001">
    <property type="protein sequence ID" value="GMS79756.1"/>
    <property type="molecule type" value="Genomic_DNA"/>
</dbReference>
<dbReference type="InterPro" id="IPR056263">
    <property type="entry name" value="RPN11_C"/>
</dbReference>
<feature type="domain" description="MPN" evidence="8">
    <location>
        <begin position="35"/>
        <end position="170"/>
    </location>
</feature>
<keyword evidence="10" id="KW-1185">Reference proteome</keyword>
<dbReference type="GO" id="GO:0000502">
    <property type="term" value="C:proteasome complex"/>
    <property type="evidence" value="ECO:0007669"/>
    <property type="project" value="UniProtKB-KW"/>
</dbReference>
<dbReference type="Pfam" id="PF01398">
    <property type="entry name" value="JAB"/>
    <property type="match status" value="1"/>
</dbReference>
<comment type="caution">
    <text evidence="9">The sequence shown here is derived from an EMBL/GenBank/DDBJ whole genome shotgun (WGS) entry which is preliminary data.</text>
</comment>
<dbReference type="Proteomes" id="UP001432027">
    <property type="component" value="Unassembled WGS sequence"/>
</dbReference>